<evidence type="ECO:0000259" key="7">
    <source>
        <dbReference type="PROSITE" id="PS51379"/>
    </source>
</evidence>
<keyword evidence="5" id="KW-0408">Iron</keyword>
<dbReference type="InterPro" id="IPR004017">
    <property type="entry name" value="Cys_rich_dom"/>
</dbReference>
<evidence type="ECO:0000256" key="4">
    <source>
        <dbReference type="ARBA" id="ARBA00022982"/>
    </source>
</evidence>
<name>A0A090AF92_9GAMM</name>
<dbReference type="Gene3D" id="1.10.1060.10">
    <property type="entry name" value="Alpha-helical ferredoxin"/>
    <property type="match status" value="1"/>
</dbReference>
<evidence type="ECO:0000313" key="8">
    <source>
        <dbReference type="EMBL" id="BAP56758.1"/>
    </source>
</evidence>
<keyword evidence="1" id="KW-0813">Transport</keyword>
<dbReference type="STRING" id="40754.THII_2461"/>
<dbReference type="SUPFAM" id="SSF46548">
    <property type="entry name" value="alpha-helical ferredoxin"/>
    <property type="match status" value="1"/>
</dbReference>
<dbReference type="KEGG" id="tig:THII_2461"/>
<proteinExistence type="predicted"/>
<evidence type="ECO:0000256" key="1">
    <source>
        <dbReference type="ARBA" id="ARBA00022448"/>
    </source>
</evidence>
<dbReference type="PROSITE" id="PS51379">
    <property type="entry name" value="4FE4S_FER_2"/>
    <property type="match status" value="1"/>
</dbReference>
<dbReference type="Proteomes" id="UP000031623">
    <property type="component" value="Chromosome"/>
</dbReference>
<evidence type="ECO:0000256" key="2">
    <source>
        <dbReference type="ARBA" id="ARBA00022485"/>
    </source>
</evidence>
<dbReference type="InterPro" id="IPR009051">
    <property type="entry name" value="Helical_ferredxn"/>
</dbReference>
<dbReference type="InterPro" id="IPR017896">
    <property type="entry name" value="4Fe4S_Fe-S-bd"/>
</dbReference>
<dbReference type="InterPro" id="IPR017900">
    <property type="entry name" value="4Fe4S_Fe_S_CS"/>
</dbReference>
<dbReference type="Pfam" id="PF13183">
    <property type="entry name" value="Fer4_8"/>
    <property type="match status" value="1"/>
</dbReference>
<dbReference type="HOGENOM" id="CLU_023081_6_0_6"/>
<dbReference type="EMBL" id="AP014633">
    <property type="protein sequence ID" value="BAP56758.1"/>
    <property type="molecule type" value="Genomic_DNA"/>
</dbReference>
<dbReference type="PANTHER" id="PTHR43551">
    <property type="entry name" value="FUMARATE REDUCTASE IRON-SULFUR SUBUNIT"/>
    <property type="match status" value="1"/>
</dbReference>
<feature type="domain" description="4Fe-4S ferredoxin-type" evidence="7">
    <location>
        <begin position="90"/>
        <end position="120"/>
    </location>
</feature>
<organism evidence="8 9">
    <name type="scientific">Thioploca ingrica</name>
    <dbReference type="NCBI Taxonomy" id="40754"/>
    <lineage>
        <taxon>Bacteria</taxon>
        <taxon>Pseudomonadati</taxon>
        <taxon>Pseudomonadota</taxon>
        <taxon>Gammaproteobacteria</taxon>
        <taxon>Thiotrichales</taxon>
        <taxon>Thiotrichaceae</taxon>
        <taxon>Thioploca</taxon>
    </lineage>
</organism>
<dbReference type="GO" id="GO:0051539">
    <property type="term" value="F:4 iron, 4 sulfur cluster binding"/>
    <property type="evidence" value="ECO:0007669"/>
    <property type="project" value="UniProtKB-KW"/>
</dbReference>
<dbReference type="PROSITE" id="PS00198">
    <property type="entry name" value="4FE4S_FER_1"/>
    <property type="match status" value="1"/>
</dbReference>
<keyword evidence="2" id="KW-0004">4Fe-4S</keyword>
<gene>
    <name evidence="8" type="ORF">THII_2461</name>
</gene>
<keyword evidence="4" id="KW-0249">Electron transport</keyword>
<reference evidence="8 9" key="1">
    <citation type="journal article" date="2014" name="ISME J.">
        <title>Ecophysiology of Thioploca ingrica as revealed by the complete genome sequence supplemented with proteomic evidence.</title>
        <authorList>
            <person name="Kojima H."/>
            <person name="Ogura Y."/>
            <person name="Yamamoto N."/>
            <person name="Togashi T."/>
            <person name="Mori H."/>
            <person name="Watanabe T."/>
            <person name="Nemoto F."/>
            <person name="Kurokawa K."/>
            <person name="Hayashi T."/>
            <person name="Fukui M."/>
        </authorList>
    </citation>
    <scope>NUCLEOTIDE SEQUENCE [LARGE SCALE GENOMIC DNA]</scope>
</reference>
<evidence type="ECO:0000313" key="9">
    <source>
        <dbReference type="Proteomes" id="UP000031623"/>
    </source>
</evidence>
<dbReference type="Pfam" id="PF02754">
    <property type="entry name" value="CCG"/>
    <property type="match status" value="1"/>
</dbReference>
<dbReference type="GO" id="GO:0046872">
    <property type="term" value="F:metal ion binding"/>
    <property type="evidence" value="ECO:0007669"/>
    <property type="project" value="UniProtKB-KW"/>
</dbReference>
<evidence type="ECO:0000256" key="5">
    <source>
        <dbReference type="ARBA" id="ARBA00023004"/>
    </source>
</evidence>
<dbReference type="PANTHER" id="PTHR43551:SF1">
    <property type="entry name" value="HETERODISULFIDE REDUCTASE"/>
    <property type="match status" value="1"/>
</dbReference>
<evidence type="ECO:0000256" key="6">
    <source>
        <dbReference type="ARBA" id="ARBA00023014"/>
    </source>
</evidence>
<dbReference type="GO" id="GO:0016491">
    <property type="term" value="F:oxidoreductase activity"/>
    <property type="evidence" value="ECO:0007669"/>
    <property type="project" value="UniProtKB-ARBA"/>
</dbReference>
<dbReference type="OrthoDB" id="9794954at2"/>
<evidence type="ECO:0000256" key="3">
    <source>
        <dbReference type="ARBA" id="ARBA00022723"/>
    </source>
</evidence>
<keyword evidence="6" id="KW-0411">Iron-sulfur</keyword>
<accession>A0A090AF92</accession>
<dbReference type="AlphaFoldDB" id="A0A090AF92"/>
<sequence>MSAATFERGYNALKEQIDAPIASFFSSCVRCGICAEACLFFTETGDPKYTPIYKLEPLRKVWEQEYTLLGKFKALFGLAQKLTDAELAEWKELIYNGCTLCGRCSMVCPVGNDLVYMIRRAREGMVAAGHAPEGLINASKRAVTTGSPMGIKLPALQAQIKHVEKDTGLKIPVDEVGVEYMVLLSSMEIINFPEYLEAIAKIMQQAGKTWTIASAAFEATNSGIQIGAADIARELVSRVVTAAEKLQVKTVISPECGHAYTAIRWEGPNLIGRPFTFKVQHILEVLDEFRQQGKLKTSGFDSNRLTFHDPCQLVRRGGVVEQPRHLLKMIASNFVEMSDHGKMNWCCGGGGGHSAIEEAHELRTQVFQRKKTQLEELKVEKLVTACANCRIVMEEGFEAYEMPMPIVGLTEMLAKHLATSNESN</sequence>
<keyword evidence="3" id="KW-0479">Metal-binding</keyword>
<keyword evidence="9" id="KW-1185">Reference proteome</keyword>
<protein>
    <recommendedName>
        <fullName evidence="7">4Fe-4S ferredoxin-type domain-containing protein</fullName>
    </recommendedName>
</protein>